<protein>
    <submittedName>
        <fullName evidence="3">Transposase IS116/IS110/IS902 family protein</fullName>
    </submittedName>
</protein>
<dbReference type="EMBL" id="CP036266">
    <property type="protein sequence ID" value="QDT19279.1"/>
    <property type="molecule type" value="Genomic_DNA"/>
</dbReference>
<keyword evidence="7" id="KW-1185">Reference proteome</keyword>
<reference evidence="3 7" key="1">
    <citation type="submission" date="2019-02" db="EMBL/GenBank/DDBJ databases">
        <title>Deep-cultivation of Planctomycetes and their phenomic and genomic characterization uncovers novel biology.</title>
        <authorList>
            <person name="Wiegand S."/>
            <person name="Jogler M."/>
            <person name="Boedeker C."/>
            <person name="Pinto D."/>
            <person name="Vollmers J."/>
            <person name="Rivas-Marin E."/>
            <person name="Kohn T."/>
            <person name="Peeters S.H."/>
            <person name="Heuer A."/>
            <person name="Rast P."/>
            <person name="Oberbeckmann S."/>
            <person name="Bunk B."/>
            <person name="Jeske O."/>
            <person name="Meyerdierks A."/>
            <person name="Storesund J.E."/>
            <person name="Kallscheuer N."/>
            <person name="Luecker S."/>
            <person name="Lage O.M."/>
            <person name="Pohl T."/>
            <person name="Merkel B.J."/>
            <person name="Hornburger P."/>
            <person name="Mueller R.-W."/>
            <person name="Bruemmer F."/>
            <person name="Labrenz M."/>
            <person name="Spormann A.M."/>
            <person name="Op den Camp H."/>
            <person name="Overmann J."/>
            <person name="Amann R."/>
            <person name="Jetten M.S.M."/>
            <person name="Mascher T."/>
            <person name="Medema M.H."/>
            <person name="Devos D.P."/>
            <person name="Kaster A.-K."/>
            <person name="Ovreas L."/>
            <person name="Rohde M."/>
            <person name="Galperin M.Y."/>
            <person name="Jogler C."/>
        </authorList>
    </citation>
    <scope>NUCLEOTIDE SEQUENCE [LARGE SCALE GENOMIC DNA]</scope>
    <source>
        <strain evidence="3 7">HG66A1</strain>
    </source>
</reference>
<evidence type="ECO:0000259" key="1">
    <source>
        <dbReference type="Pfam" id="PF01548"/>
    </source>
</evidence>
<dbReference type="PANTHER" id="PTHR33055:SF13">
    <property type="entry name" value="TRANSPOSASE"/>
    <property type="match status" value="1"/>
</dbReference>
<dbReference type="Proteomes" id="UP000320421">
    <property type="component" value="Chromosome"/>
</dbReference>
<dbReference type="PANTHER" id="PTHR33055">
    <property type="entry name" value="TRANSPOSASE FOR INSERTION SEQUENCE ELEMENT IS1111A"/>
    <property type="match status" value="1"/>
</dbReference>
<organism evidence="3 7">
    <name type="scientific">Gimesia chilikensis</name>
    <dbReference type="NCBI Taxonomy" id="2605989"/>
    <lineage>
        <taxon>Bacteria</taxon>
        <taxon>Pseudomonadati</taxon>
        <taxon>Planctomycetota</taxon>
        <taxon>Planctomycetia</taxon>
        <taxon>Planctomycetales</taxon>
        <taxon>Planctomycetaceae</taxon>
        <taxon>Gimesia</taxon>
    </lineage>
</organism>
<proteinExistence type="predicted"/>
<evidence type="ECO:0000313" key="3">
    <source>
        <dbReference type="EMBL" id="QDT19279.1"/>
    </source>
</evidence>
<gene>
    <name evidence="3" type="ORF">HG66A1_10430</name>
    <name evidence="4" type="ORF">HG66A1_13010</name>
    <name evidence="5" type="ORF">HG66A1_22300</name>
    <name evidence="6" type="ORF">HG66A1_29590</name>
</gene>
<evidence type="ECO:0000313" key="5">
    <source>
        <dbReference type="EMBL" id="QDT20444.1"/>
    </source>
</evidence>
<dbReference type="RefSeq" id="WP_145181141.1">
    <property type="nucleotide sequence ID" value="NZ_CP036266.1"/>
</dbReference>
<accession>A0A517PIT0</accession>
<dbReference type="GO" id="GO:0003677">
    <property type="term" value="F:DNA binding"/>
    <property type="evidence" value="ECO:0007669"/>
    <property type="project" value="InterPro"/>
</dbReference>
<dbReference type="OrthoDB" id="273556at2"/>
<feature type="domain" description="Transposase IS116/IS110/IS902 C-terminal" evidence="2">
    <location>
        <begin position="218"/>
        <end position="302"/>
    </location>
</feature>
<evidence type="ECO:0000313" key="4">
    <source>
        <dbReference type="EMBL" id="QDT19536.1"/>
    </source>
</evidence>
<dbReference type="InterPro" id="IPR003346">
    <property type="entry name" value="Transposase_20"/>
</dbReference>
<dbReference type="EMBL" id="CP036266">
    <property type="protein sequence ID" value="QDT20444.1"/>
    <property type="molecule type" value="Genomic_DNA"/>
</dbReference>
<feature type="domain" description="Transposase IS110-like N-terminal" evidence="1">
    <location>
        <begin position="4"/>
        <end position="152"/>
    </location>
</feature>
<evidence type="ECO:0000313" key="6">
    <source>
        <dbReference type="EMBL" id="QDT21161.1"/>
    </source>
</evidence>
<dbReference type="GO" id="GO:0004803">
    <property type="term" value="F:transposase activity"/>
    <property type="evidence" value="ECO:0007669"/>
    <property type="project" value="InterPro"/>
</dbReference>
<dbReference type="InterPro" id="IPR047650">
    <property type="entry name" value="Transpos_IS110"/>
</dbReference>
<evidence type="ECO:0000313" key="7">
    <source>
        <dbReference type="Proteomes" id="UP000320421"/>
    </source>
</evidence>
<evidence type="ECO:0000259" key="2">
    <source>
        <dbReference type="Pfam" id="PF02371"/>
    </source>
</evidence>
<dbReference type="InterPro" id="IPR002525">
    <property type="entry name" value="Transp_IS110-like_N"/>
</dbReference>
<dbReference type="EMBL" id="CP036266">
    <property type="protein sequence ID" value="QDT21161.1"/>
    <property type="molecule type" value="Genomic_DNA"/>
</dbReference>
<name>A0A517PIT0_9PLAN</name>
<dbReference type="AlphaFoldDB" id="A0A517PIT0"/>
<dbReference type="Pfam" id="PF01548">
    <property type="entry name" value="DEDD_Tnp_IS110"/>
    <property type="match status" value="1"/>
</dbReference>
<dbReference type="EMBL" id="CP036266">
    <property type="protein sequence ID" value="QDT19536.1"/>
    <property type="molecule type" value="Genomic_DNA"/>
</dbReference>
<sequence length="343" mass="39179">MFYAGIDLHKQSITVCVVNEARKIEKRKRLMCANEAAIVAFFKEVIQELGPFRAVVEATASYEWLIKLIEPLADKVILAHPGKLRVIAESTRKSDRLDAQVLAEFLSRDMVPASYRPTPRQRDHRGLVRQRSSIQRRITSVKNRMRRIMSNYNADRPDLFRKAGQEYVSSYPLSAADRICMNQLTSEWLFFLQQLKSANQALVDFAGTAPIREQHQRELLQSIPGVGFVITEVVLSEIADIDRFDSQKQVVAYAGLAPGQRESAGKMKELHIEKAGSRYLRWALVEAAWQLVYRVPRWKTIYERLKKRLKAKKAIVAIARRLLGMMVAIMKSGEPFTATHQPA</sequence>
<dbReference type="GO" id="GO:0006313">
    <property type="term" value="P:DNA transposition"/>
    <property type="evidence" value="ECO:0007669"/>
    <property type="project" value="InterPro"/>
</dbReference>
<dbReference type="Pfam" id="PF02371">
    <property type="entry name" value="Transposase_20"/>
    <property type="match status" value="1"/>
</dbReference>
<dbReference type="NCBIfam" id="NF033542">
    <property type="entry name" value="transpos_IS110"/>
    <property type="match status" value="1"/>
</dbReference>